<protein>
    <submittedName>
        <fullName evidence="2">Uncharacterized protein</fullName>
    </submittedName>
</protein>
<feature type="region of interest" description="Disordered" evidence="1">
    <location>
        <begin position="273"/>
        <end position="383"/>
    </location>
</feature>
<feature type="region of interest" description="Disordered" evidence="1">
    <location>
        <begin position="1"/>
        <end position="54"/>
    </location>
</feature>
<evidence type="ECO:0000313" key="2">
    <source>
        <dbReference type="EMBL" id="GMH71676.1"/>
    </source>
</evidence>
<proteinExistence type="predicted"/>
<name>A0A9W7AF81_9STRA</name>
<organism evidence="2 3">
    <name type="scientific">Triparma strigata</name>
    <dbReference type="NCBI Taxonomy" id="1606541"/>
    <lineage>
        <taxon>Eukaryota</taxon>
        <taxon>Sar</taxon>
        <taxon>Stramenopiles</taxon>
        <taxon>Ochrophyta</taxon>
        <taxon>Bolidophyceae</taxon>
        <taxon>Parmales</taxon>
        <taxon>Triparmaceae</taxon>
        <taxon>Triparma</taxon>
    </lineage>
</organism>
<dbReference type="AlphaFoldDB" id="A0A9W7AF81"/>
<gene>
    <name evidence="2" type="ORF">TrST_g1404</name>
</gene>
<accession>A0A9W7AF81</accession>
<dbReference type="OrthoDB" id="10592092at2759"/>
<evidence type="ECO:0000256" key="1">
    <source>
        <dbReference type="SAM" id="MobiDB-lite"/>
    </source>
</evidence>
<comment type="caution">
    <text evidence="2">The sequence shown here is derived from an EMBL/GenBank/DDBJ whole genome shotgun (WGS) entry which is preliminary data.</text>
</comment>
<dbReference type="Proteomes" id="UP001165085">
    <property type="component" value="Unassembled WGS sequence"/>
</dbReference>
<reference evidence="3" key="1">
    <citation type="journal article" date="2023" name="Commun. Biol.">
        <title>Genome analysis of Parmales, the sister group of diatoms, reveals the evolutionary specialization of diatoms from phago-mixotrophs to photoautotrophs.</title>
        <authorList>
            <person name="Ban H."/>
            <person name="Sato S."/>
            <person name="Yoshikawa S."/>
            <person name="Yamada K."/>
            <person name="Nakamura Y."/>
            <person name="Ichinomiya M."/>
            <person name="Sato N."/>
            <person name="Blanc-Mathieu R."/>
            <person name="Endo H."/>
            <person name="Kuwata A."/>
            <person name="Ogata H."/>
        </authorList>
    </citation>
    <scope>NUCLEOTIDE SEQUENCE [LARGE SCALE GENOMIC DNA]</scope>
    <source>
        <strain evidence="3">NIES 3701</strain>
    </source>
</reference>
<feature type="region of interest" description="Disordered" evidence="1">
    <location>
        <begin position="590"/>
        <end position="620"/>
    </location>
</feature>
<keyword evidence="3" id="KW-1185">Reference proteome</keyword>
<sequence length="784" mass="90223">MHPSDTLESPRFPRPRSQSDGQPAFSAFTPPKHLNKPQGSPAAIQESKPRTGNEWKFVPQQVKKASTKADVATEKPTPSFSFESLAENVVETINDMRPDHLCEFIRLLDSSCPDHDLSFDPPSEWFDSGSLEAQDFVRRNLIDCVKIWLEPPAKSDMIVTVILALINLERTTRFGLDDEELAKVKDLQIKTSDKEKETEKEQGGAFKREWGKPKVTETKDDVLDAPSINPIYDELNATFEDLSCRRKNAVPGLSAMEARKERQSEVDMKLESLRKAQKSSQASHRDSKKPRGLSIDAWPEVVPKLHMQRTESSGLGGHKGFSNNRRSPKTSPDAASRLKRKSNNDDASAAAVKVRADSPKFSPPPKKERKKEKDNRIDQNTSENEIQAQINHLGTKFHWQDMLDYCLDNYRDFTGLHFATMLVKLVKAKRAGASGQDYSTRNMHKSNILMDTLDVMGGMIYDKAKKPNWIDMRSFSTILNACTYLNLHPFRLLRFTEDESDFIISKILDNRENQKNAQEICHIVTAFMKFEFYAEAFFYELERTANVEKFVHRATRKELMLLVDAFEFFRIPTPLQLTLRMSDLKDLEHREAQVRNEKPGSPRGEARKEPERNEKGKAKSDFVKSSLRSNYYWDFYMRAEFDRTKVSEARLEEVRHLLTKRCIKRLGNDEFEEADGIRESLRNLGVTIQDKGYLWWFTASYPFRQRYTKSEHCKLIKDEATMNAIQDFLGELFACRVNREFVEGDAIKVRLKEEFGVIIKDKGYKWWFDNSASPYLNPYGPGAG</sequence>
<evidence type="ECO:0000313" key="3">
    <source>
        <dbReference type="Proteomes" id="UP001165085"/>
    </source>
</evidence>
<dbReference type="EMBL" id="BRXY01000150">
    <property type="protein sequence ID" value="GMH71676.1"/>
    <property type="molecule type" value="Genomic_DNA"/>
</dbReference>